<feature type="transmembrane region" description="Helical" evidence="2">
    <location>
        <begin position="136"/>
        <end position="154"/>
    </location>
</feature>
<proteinExistence type="predicted"/>
<dbReference type="EMBL" id="JAKZEL010000001">
    <property type="protein sequence ID" value="KAI4548584.1"/>
    <property type="molecule type" value="Genomic_DNA"/>
</dbReference>
<comment type="caution">
    <text evidence="3">The sequence shown here is derived from an EMBL/GenBank/DDBJ whole genome shotgun (WGS) entry which is preliminary data.</text>
</comment>
<organism evidence="3 4">
    <name type="scientific">Ovis ammon polii</name>
    <dbReference type="NCBI Taxonomy" id="230172"/>
    <lineage>
        <taxon>Eukaryota</taxon>
        <taxon>Metazoa</taxon>
        <taxon>Chordata</taxon>
        <taxon>Craniata</taxon>
        <taxon>Vertebrata</taxon>
        <taxon>Euteleostomi</taxon>
        <taxon>Mammalia</taxon>
        <taxon>Eutheria</taxon>
        <taxon>Laurasiatheria</taxon>
        <taxon>Artiodactyla</taxon>
        <taxon>Ruminantia</taxon>
        <taxon>Pecora</taxon>
        <taxon>Bovidae</taxon>
        <taxon>Caprinae</taxon>
        <taxon>Ovis</taxon>
    </lineage>
</organism>
<gene>
    <name evidence="3" type="ORF">MG293_000914</name>
</gene>
<evidence type="ECO:0000256" key="1">
    <source>
        <dbReference type="SAM" id="MobiDB-lite"/>
    </source>
</evidence>
<evidence type="ECO:0000313" key="4">
    <source>
        <dbReference type="Proteomes" id="UP001214576"/>
    </source>
</evidence>
<dbReference type="Proteomes" id="UP001214576">
    <property type="component" value="Unassembled WGS sequence"/>
</dbReference>
<keyword evidence="2" id="KW-1133">Transmembrane helix</keyword>
<sequence length="221" mass="24513">MVNNPLAMQETRVQSLGLEDLLEKEMASQSSILAWRIPWTEEPASKESTCKVGDLDSIPGLGRSPGETEGYPFQYSGLENSMEEVHGVAKSRTQLSNFQRSRCSRRSQRQTGDDGGQEDTASEGTQTRRFAGLPQAAPGIFVLVFLPFFPLLPFRPVPVESRRPPNKKGSRFRTWEPRCRRVGSSKEPGGKHAPVARMVRGTFLTFLGAPILVVFGFSPLF</sequence>
<feature type="transmembrane region" description="Helical" evidence="2">
    <location>
        <begin position="201"/>
        <end position="220"/>
    </location>
</feature>
<accession>A0AAD4UQS0</accession>
<keyword evidence="2" id="KW-0472">Membrane</keyword>
<keyword evidence="4" id="KW-1185">Reference proteome</keyword>
<feature type="region of interest" description="Disordered" evidence="1">
    <location>
        <begin position="91"/>
        <end position="125"/>
    </location>
</feature>
<name>A0AAD4UQS0_OVIAM</name>
<evidence type="ECO:0000313" key="3">
    <source>
        <dbReference type="EMBL" id="KAI4548584.1"/>
    </source>
</evidence>
<feature type="region of interest" description="Disordered" evidence="1">
    <location>
        <begin position="47"/>
        <end position="70"/>
    </location>
</feature>
<dbReference type="AlphaFoldDB" id="A0AAD4UQS0"/>
<keyword evidence="2" id="KW-0812">Transmembrane</keyword>
<evidence type="ECO:0000256" key="2">
    <source>
        <dbReference type="SAM" id="Phobius"/>
    </source>
</evidence>
<protein>
    <submittedName>
        <fullName evidence="3">Uncharacterized protein</fullName>
    </submittedName>
</protein>
<reference evidence="3" key="1">
    <citation type="submission" date="2022-03" db="EMBL/GenBank/DDBJ databases">
        <title>Genomic analyses of argali, domestic sheep and their hybrids provide insights into chromosomal evolution, heterosis and genetic basis of agronomic traits.</title>
        <authorList>
            <person name="Li M."/>
        </authorList>
    </citation>
    <scope>NUCLEOTIDE SEQUENCE</scope>
    <source>
        <strain evidence="3">CAU-MHL-2022a</strain>
        <tissue evidence="3">Skin</tissue>
    </source>
</reference>